<sequence>MKVLDGILGLNEKQKGHFRFKRQLLLILLTDTLIPAHLGEPTDGCMWAAKPKRSGFELGLRSEEDLRDIFVVQITNQRTALGRCGSFPEEGDGTSTTAGRTNIDFSRVVSGIP</sequence>
<organism evidence="1">
    <name type="scientific">Menopon gallinae</name>
    <name type="common">poultry shaft louse</name>
    <dbReference type="NCBI Taxonomy" id="328185"/>
    <lineage>
        <taxon>Eukaryota</taxon>
        <taxon>Metazoa</taxon>
        <taxon>Ecdysozoa</taxon>
        <taxon>Arthropoda</taxon>
        <taxon>Hexapoda</taxon>
        <taxon>Insecta</taxon>
        <taxon>Pterygota</taxon>
        <taxon>Neoptera</taxon>
        <taxon>Paraneoptera</taxon>
        <taxon>Psocodea</taxon>
        <taxon>Troctomorpha</taxon>
        <taxon>Phthiraptera</taxon>
        <taxon>Amblycera</taxon>
        <taxon>Menoponidae</taxon>
        <taxon>Menopon</taxon>
    </lineage>
</organism>
<dbReference type="AlphaFoldDB" id="A0AAW2I4D3"/>
<gene>
    <name evidence="1" type="ORF">PYX00_004561</name>
</gene>
<evidence type="ECO:0000313" key="1">
    <source>
        <dbReference type="EMBL" id="KAL0277197.1"/>
    </source>
</evidence>
<proteinExistence type="predicted"/>
<accession>A0AAW2I4D3</accession>
<protein>
    <submittedName>
        <fullName evidence="1">Uncharacterized protein</fullName>
    </submittedName>
</protein>
<name>A0AAW2I4D3_9NEOP</name>
<reference evidence="1" key="1">
    <citation type="journal article" date="2024" name="Gigascience">
        <title>Chromosome-level genome of the poultry shaft louse Menopon gallinae provides insight into the host-switching and adaptive evolution of parasitic lice.</title>
        <authorList>
            <person name="Xu Y."/>
            <person name="Ma L."/>
            <person name="Liu S."/>
            <person name="Liang Y."/>
            <person name="Liu Q."/>
            <person name="He Z."/>
            <person name="Tian L."/>
            <person name="Duan Y."/>
            <person name="Cai W."/>
            <person name="Li H."/>
            <person name="Song F."/>
        </authorList>
    </citation>
    <scope>NUCLEOTIDE SEQUENCE</scope>
    <source>
        <strain evidence="1">Cailab_2023a</strain>
    </source>
</reference>
<dbReference type="EMBL" id="JARGDH010000002">
    <property type="protein sequence ID" value="KAL0277197.1"/>
    <property type="molecule type" value="Genomic_DNA"/>
</dbReference>
<comment type="caution">
    <text evidence="1">The sequence shown here is derived from an EMBL/GenBank/DDBJ whole genome shotgun (WGS) entry which is preliminary data.</text>
</comment>